<reference evidence="12" key="1">
    <citation type="submission" date="2011-02" db="EMBL/GenBank/DDBJ databases">
        <title>The Genome Sequence of Capsaspora owczarzaki ATCC 30864.</title>
        <authorList>
            <person name="Russ C."/>
            <person name="Cuomo C."/>
            <person name="Burger G."/>
            <person name="Gray M.W."/>
            <person name="Holland P.W.H."/>
            <person name="King N."/>
            <person name="Lang F.B.F."/>
            <person name="Roger A.J."/>
            <person name="Ruiz-Trillo I."/>
            <person name="Young S.K."/>
            <person name="Zeng Q."/>
            <person name="Gargeya S."/>
            <person name="Alvarado L."/>
            <person name="Berlin A."/>
            <person name="Chapman S.B."/>
            <person name="Chen Z."/>
            <person name="Freedman E."/>
            <person name="Gellesch M."/>
            <person name="Goldberg J."/>
            <person name="Griggs A."/>
            <person name="Gujja S."/>
            <person name="Heilman E."/>
            <person name="Heiman D."/>
            <person name="Howarth C."/>
            <person name="Mehta T."/>
            <person name="Neiman D."/>
            <person name="Pearson M."/>
            <person name="Roberts A."/>
            <person name="Saif S."/>
            <person name="Shea T."/>
            <person name="Shenoy N."/>
            <person name="Sisk P."/>
            <person name="Stolte C."/>
            <person name="Sykes S."/>
            <person name="White J."/>
            <person name="Yandava C."/>
            <person name="Haas B."/>
            <person name="Nusbaum C."/>
            <person name="Birren B."/>
        </authorList>
    </citation>
    <scope>NUCLEOTIDE SEQUENCE</scope>
    <source>
        <strain evidence="12">ATCC 30864</strain>
    </source>
</reference>
<dbReference type="PROSITE" id="PS50920">
    <property type="entry name" value="SOLCAR"/>
    <property type="match status" value="3"/>
</dbReference>
<dbReference type="PhylomeDB" id="A0A0D2WGK1"/>
<keyword evidence="4 8" id="KW-0812">Transmembrane</keyword>
<comment type="subcellular location">
    <subcellularLocation>
        <location evidence="1">Membrane</location>
        <topology evidence="1">Multi-pass membrane protein</topology>
    </subcellularLocation>
</comment>
<dbReference type="InterPro" id="IPR023395">
    <property type="entry name" value="MCP_dom_sf"/>
</dbReference>
<dbReference type="InterPro" id="IPR018108">
    <property type="entry name" value="MCP_transmembrane"/>
</dbReference>
<dbReference type="SUPFAM" id="SSF103506">
    <property type="entry name" value="Mitochondrial carrier"/>
    <property type="match status" value="1"/>
</dbReference>
<accession>A0A0D2WGK1</accession>
<protein>
    <submittedName>
        <fullName evidence="11">Substrate carrier family protein</fullName>
    </submittedName>
</protein>
<evidence type="ECO:0000256" key="3">
    <source>
        <dbReference type="ARBA" id="ARBA00022448"/>
    </source>
</evidence>
<evidence type="ECO:0000256" key="4">
    <source>
        <dbReference type="ARBA" id="ARBA00022692"/>
    </source>
</evidence>
<evidence type="ECO:0000313" key="12">
    <source>
        <dbReference type="Proteomes" id="UP000008743"/>
    </source>
</evidence>
<feature type="repeat" description="Solcar" evidence="8">
    <location>
        <begin position="253"/>
        <end position="349"/>
    </location>
</feature>
<dbReference type="PANTHER" id="PTHR45618">
    <property type="entry name" value="MITOCHONDRIAL DICARBOXYLATE CARRIER-RELATED"/>
    <property type="match status" value="1"/>
</dbReference>
<dbReference type="EMBL" id="KE346360">
    <property type="protein sequence ID" value="KJE88545.1"/>
    <property type="molecule type" value="Genomic_DNA"/>
</dbReference>
<organism evidence="11 12">
    <name type="scientific">Capsaspora owczarzaki (strain ATCC 30864)</name>
    <dbReference type="NCBI Taxonomy" id="595528"/>
    <lineage>
        <taxon>Eukaryota</taxon>
        <taxon>Filasterea</taxon>
        <taxon>Capsaspora</taxon>
    </lineage>
</organism>
<evidence type="ECO:0000256" key="2">
    <source>
        <dbReference type="ARBA" id="ARBA00006375"/>
    </source>
</evidence>
<evidence type="ECO:0000256" key="9">
    <source>
        <dbReference type="RuleBase" id="RU000488"/>
    </source>
</evidence>
<evidence type="ECO:0000256" key="1">
    <source>
        <dbReference type="ARBA" id="ARBA00004141"/>
    </source>
</evidence>
<keyword evidence="3 9" id="KW-0813">Transport</keyword>
<dbReference type="Pfam" id="PF00153">
    <property type="entry name" value="Mito_carr"/>
    <property type="match status" value="3"/>
</dbReference>
<keyword evidence="5" id="KW-0677">Repeat</keyword>
<sequence>MASSSSHVAVPPPAADGAAPARTTRPSWQGAVAGGAGGCGAALITHPVELLKVRMQLWGELGKTTATAATSARASSLAPSSSSSSSSSSSGVLGFYQGLGASLLRQAVYTSARFGFYAQYKDLVAPWFASPATVTEGRNDGKKSTRATQGLPIYAQIAGSILSGVGGATLSCPADVVLVRMQADGQLPVAQRRNYSNVLNGIYRIAREEGVLGLYRGVGPSMYRAATVTTTQMVSYDMCKDFLLSTPSLGLKDNVTTHLLSGLCAGVVTTMIASPVDVIRTRYMNSMNAVPQTQGTAITTAYKSAIDCMIKTVRTEGLRALYKGSLIYCVRVVPHVTSMFLIVETAHRAMDGLRDRQTVNDR</sequence>
<feature type="region of interest" description="Disordered" evidence="10">
    <location>
        <begin position="1"/>
        <end position="26"/>
    </location>
</feature>
<dbReference type="Proteomes" id="UP000008743">
    <property type="component" value="Unassembled WGS sequence"/>
</dbReference>
<feature type="region of interest" description="Disordered" evidence="10">
    <location>
        <begin position="70"/>
        <end position="89"/>
    </location>
</feature>
<keyword evidence="6" id="KW-1133">Transmembrane helix</keyword>
<evidence type="ECO:0000313" key="11">
    <source>
        <dbReference type="EMBL" id="KJE88545.1"/>
    </source>
</evidence>
<feature type="repeat" description="Solcar" evidence="8">
    <location>
        <begin position="151"/>
        <end position="242"/>
    </location>
</feature>
<feature type="repeat" description="Solcar" evidence="8">
    <location>
        <begin position="29"/>
        <end position="123"/>
    </location>
</feature>
<keyword evidence="12" id="KW-1185">Reference proteome</keyword>
<dbReference type="eggNOG" id="KOG0759">
    <property type="taxonomic scope" value="Eukaryota"/>
</dbReference>
<comment type="similarity">
    <text evidence="2 9">Belongs to the mitochondrial carrier (TC 2.A.29) family.</text>
</comment>
<evidence type="ECO:0000256" key="10">
    <source>
        <dbReference type="SAM" id="MobiDB-lite"/>
    </source>
</evidence>
<dbReference type="InterPro" id="IPR050391">
    <property type="entry name" value="Mito_Metabolite_Transporter"/>
</dbReference>
<evidence type="ECO:0000256" key="7">
    <source>
        <dbReference type="ARBA" id="ARBA00023136"/>
    </source>
</evidence>
<keyword evidence="7 8" id="KW-0472">Membrane</keyword>
<dbReference type="AlphaFoldDB" id="A0A0D2WGK1"/>
<dbReference type="GO" id="GO:0016020">
    <property type="term" value="C:membrane"/>
    <property type="evidence" value="ECO:0007669"/>
    <property type="project" value="UniProtKB-SubCell"/>
</dbReference>
<dbReference type="OrthoDB" id="756301at2759"/>
<dbReference type="Gene3D" id="1.50.40.10">
    <property type="entry name" value="Mitochondrial carrier domain"/>
    <property type="match status" value="1"/>
</dbReference>
<dbReference type="InParanoid" id="A0A0D2WGK1"/>
<evidence type="ECO:0000256" key="8">
    <source>
        <dbReference type="PROSITE-ProRule" id="PRU00282"/>
    </source>
</evidence>
<evidence type="ECO:0000256" key="6">
    <source>
        <dbReference type="ARBA" id="ARBA00022989"/>
    </source>
</evidence>
<gene>
    <name evidence="11" type="ORF">CAOG_000186</name>
</gene>
<name>A0A0D2WGK1_CAPO3</name>
<evidence type="ECO:0000256" key="5">
    <source>
        <dbReference type="ARBA" id="ARBA00022737"/>
    </source>
</evidence>
<proteinExistence type="inferred from homology"/>